<dbReference type="InterPro" id="IPR011467">
    <property type="entry name" value="DUF1573"/>
</dbReference>
<organism evidence="1 2">
    <name type="scientific">Mucilaginibacter robiniae</name>
    <dbReference type="NCBI Taxonomy" id="2728022"/>
    <lineage>
        <taxon>Bacteria</taxon>
        <taxon>Pseudomonadati</taxon>
        <taxon>Bacteroidota</taxon>
        <taxon>Sphingobacteriia</taxon>
        <taxon>Sphingobacteriales</taxon>
        <taxon>Sphingobacteriaceae</taxon>
        <taxon>Mucilaginibacter</taxon>
    </lineage>
</organism>
<gene>
    <name evidence="1" type="ORF">HH214_00395</name>
</gene>
<keyword evidence="2" id="KW-1185">Reference proteome</keyword>
<name>A0A7L5DTK0_9SPHI</name>
<sequence>MRNLIVIALLAGTLAACQSSTTNQQNGGDSASTSASTKVNPALAPVIKFEHEVHDFGKIKQGDKVTYAFDFTNNGKSPLIITDAVATCGCTRPEWPKEPTKPGDKGTIKVTFNSIGKTGQQDKMITVTANTIPAQSMVHLTGEVIDPNKK</sequence>
<dbReference type="RefSeq" id="WP_169605454.1">
    <property type="nucleotide sequence ID" value="NZ_CP051682.1"/>
</dbReference>
<dbReference type="AlphaFoldDB" id="A0A7L5DTK0"/>
<dbReference type="EMBL" id="CP051682">
    <property type="protein sequence ID" value="QJD94435.1"/>
    <property type="molecule type" value="Genomic_DNA"/>
</dbReference>
<evidence type="ECO:0000313" key="1">
    <source>
        <dbReference type="EMBL" id="QJD94435.1"/>
    </source>
</evidence>
<protein>
    <submittedName>
        <fullName evidence="1">DUF1573 domain-containing protein</fullName>
    </submittedName>
</protein>
<dbReference type="PANTHER" id="PTHR37833:SF1">
    <property type="entry name" value="SIGNAL PEPTIDE PROTEIN"/>
    <property type="match status" value="1"/>
</dbReference>
<dbReference type="Pfam" id="PF07610">
    <property type="entry name" value="DUF1573"/>
    <property type="match status" value="1"/>
</dbReference>
<dbReference type="KEGG" id="mrob:HH214_00395"/>
<dbReference type="InterPro" id="IPR013783">
    <property type="entry name" value="Ig-like_fold"/>
</dbReference>
<dbReference type="PROSITE" id="PS51257">
    <property type="entry name" value="PROKAR_LIPOPROTEIN"/>
    <property type="match status" value="1"/>
</dbReference>
<dbReference type="Gene3D" id="2.60.40.10">
    <property type="entry name" value="Immunoglobulins"/>
    <property type="match status" value="1"/>
</dbReference>
<reference evidence="1 2" key="1">
    <citation type="submission" date="2020-04" db="EMBL/GenBank/DDBJ databases">
        <title>Genome sequencing of novel species.</title>
        <authorList>
            <person name="Heo J."/>
            <person name="Kim S.-J."/>
            <person name="Kim J.-S."/>
            <person name="Hong S.-B."/>
            <person name="Kwon S.-W."/>
        </authorList>
    </citation>
    <scope>NUCLEOTIDE SEQUENCE [LARGE SCALE GENOMIC DNA]</scope>
    <source>
        <strain evidence="1 2">F39-2</strain>
    </source>
</reference>
<accession>A0A7L5DTK0</accession>
<proteinExistence type="predicted"/>
<evidence type="ECO:0000313" key="2">
    <source>
        <dbReference type="Proteomes" id="UP000503278"/>
    </source>
</evidence>
<dbReference type="PANTHER" id="PTHR37833">
    <property type="entry name" value="LIPOPROTEIN-RELATED"/>
    <property type="match status" value="1"/>
</dbReference>
<dbReference type="Proteomes" id="UP000503278">
    <property type="component" value="Chromosome"/>
</dbReference>